<dbReference type="Pfam" id="PF26604">
    <property type="entry name" value="CBU_0592"/>
    <property type="match status" value="1"/>
</dbReference>
<dbReference type="OrthoDB" id="5957557at2"/>
<keyword evidence="1" id="KW-0812">Transmembrane</keyword>
<name>A0A091BF02_9GAMM</name>
<keyword evidence="1" id="KW-0472">Membrane</keyword>
<proteinExistence type="predicted"/>
<organism evidence="3 4">
    <name type="scientific">Arenimonas composti TR7-09 = DSM 18010</name>
    <dbReference type="NCBI Taxonomy" id="1121013"/>
    <lineage>
        <taxon>Bacteria</taxon>
        <taxon>Pseudomonadati</taxon>
        <taxon>Pseudomonadota</taxon>
        <taxon>Gammaproteobacteria</taxon>
        <taxon>Lysobacterales</taxon>
        <taxon>Lysobacteraceae</taxon>
        <taxon>Arenimonas</taxon>
    </lineage>
</organism>
<feature type="domain" description="CBU-0592-like" evidence="2">
    <location>
        <begin position="6"/>
        <end position="86"/>
    </location>
</feature>
<dbReference type="STRING" id="1121013.GCA_000426365_01960"/>
<gene>
    <name evidence="3" type="ORF">P873_06525</name>
</gene>
<evidence type="ECO:0000256" key="1">
    <source>
        <dbReference type="SAM" id="Phobius"/>
    </source>
</evidence>
<keyword evidence="4" id="KW-1185">Reference proteome</keyword>
<dbReference type="AlphaFoldDB" id="A0A091BF02"/>
<evidence type="ECO:0000313" key="4">
    <source>
        <dbReference type="Proteomes" id="UP000029391"/>
    </source>
</evidence>
<evidence type="ECO:0000259" key="2">
    <source>
        <dbReference type="Pfam" id="PF26604"/>
    </source>
</evidence>
<dbReference type="eggNOG" id="ENOG50339N0">
    <property type="taxonomic scope" value="Bacteria"/>
</dbReference>
<dbReference type="NCBIfam" id="NF047864">
    <property type="entry name" value="CBU_0592_membra"/>
    <property type="match status" value="1"/>
</dbReference>
<dbReference type="InterPro" id="IPR058058">
    <property type="entry name" value="CBU_0592-like"/>
</dbReference>
<keyword evidence="1" id="KW-1133">Transmembrane helix</keyword>
<protein>
    <recommendedName>
        <fullName evidence="2">CBU-0592-like domain-containing protein</fullName>
    </recommendedName>
</protein>
<feature type="transmembrane region" description="Helical" evidence="1">
    <location>
        <begin position="36"/>
        <end position="55"/>
    </location>
</feature>
<dbReference type="RefSeq" id="WP_051240185.1">
    <property type="nucleotide sequence ID" value="NZ_AWXU01000020.1"/>
</dbReference>
<accession>A0A091BF02</accession>
<feature type="transmembrane region" description="Helical" evidence="1">
    <location>
        <begin position="61"/>
        <end position="80"/>
    </location>
</feature>
<reference evidence="3 4" key="1">
    <citation type="submission" date="2013-09" db="EMBL/GenBank/DDBJ databases">
        <title>Genome sequencing of Arenimonas composti.</title>
        <authorList>
            <person name="Chen F."/>
            <person name="Wang G."/>
        </authorList>
    </citation>
    <scope>NUCLEOTIDE SEQUENCE [LARGE SCALE GENOMIC DNA]</scope>
    <source>
        <strain evidence="3 4">TR7-09</strain>
    </source>
</reference>
<feature type="transmembrane region" description="Helical" evidence="1">
    <location>
        <begin position="6"/>
        <end position="24"/>
    </location>
</feature>
<dbReference type="EMBL" id="AWXU01000020">
    <property type="protein sequence ID" value="KFN50326.1"/>
    <property type="molecule type" value="Genomic_DNA"/>
</dbReference>
<sequence length="102" mass="10829">MSLQWFDLVGLAGVGLVLGAFFLLQAGRLGGESLGYQCANLFGAVFILVSIFGPGPALSDVISTTIMQLAWIAISLYGLVRGLRRRISGFRTRRSPPGNGLS</sequence>
<dbReference type="Proteomes" id="UP000029391">
    <property type="component" value="Unassembled WGS sequence"/>
</dbReference>
<evidence type="ECO:0000313" key="3">
    <source>
        <dbReference type="EMBL" id="KFN50326.1"/>
    </source>
</evidence>
<comment type="caution">
    <text evidence="3">The sequence shown here is derived from an EMBL/GenBank/DDBJ whole genome shotgun (WGS) entry which is preliminary data.</text>
</comment>